<accession>A0A2V0PB73</accession>
<proteinExistence type="predicted"/>
<dbReference type="CDD" id="cd03398">
    <property type="entry name" value="PAP2_haloperoxidase"/>
    <property type="match status" value="1"/>
</dbReference>
<dbReference type="SUPFAM" id="SSF48317">
    <property type="entry name" value="Acid phosphatase/Vanadium-dependent haloperoxidase"/>
    <property type="match status" value="1"/>
</dbReference>
<feature type="chain" id="PRO_5015901246" evidence="1">
    <location>
        <begin position="35"/>
        <end position="418"/>
    </location>
</feature>
<keyword evidence="1" id="KW-0732">Signal</keyword>
<dbReference type="EMBL" id="BDRX01000092">
    <property type="protein sequence ID" value="GBF97096.1"/>
    <property type="molecule type" value="Genomic_DNA"/>
</dbReference>
<comment type="caution">
    <text evidence="2">The sequence shown here is derived from an EMBL/GenBank/DDBJ whole genome shotgun (WGS) entry which is preliminary data.</text>
</comment>
<dbReference type="PANTHER" id="PTHR34599:SF1">
    <property type="entry name" value="PHOSPHATIDIC ACID PHOSPHATASE TYPE 2_HALOPEROXIDASE DOMAIN-CONTAINING PROTEIN"/>
    <property type="match status" value="1"/>
</dbReference>
<evidence type="ECO:0000256" key="1">
    <source>
        <dbReference type="SAM" id="SignalP"/>
    </source>
</evidence>
<feature type="signal peptide" evidence="1">
    <location>
        <begin position="1"/>
        <end position="34"/>
    </location>
</feature>
<sequence>MPPSHPPRRAPAAAAAALALALCLLAAAAPRAAAAEGGSGGSAPLNNTVTQWTDLAQDAVRTYGIQNQLSNRVYALVALAQLRAIDDNPNVDPSAAAAIAGHAVLSTLFPWKQSDVYDNALKSQLAAAPKKPQAEAQRKIAAAAGALVKTAIGGASAEFPSDFKYAEKGTAGLFKYQPTPGQKYPRLSEVARAYKPPSPRGVDYDETYRLGGKDSKERGQEQADVALFWADGANTSAISGHWLNITTRVLPKDTSVRDTALTLARAFVAAWDASIACWKVKYGVLHWRPVTAFNSGWPAADGIKAFSPDANWTQLLSRTPPHPEYPSGHQCTVGAVLEALVRTLGTDKVDFSIGSEGTPWLGERSYDSLAAAAAEVGESRLWGGVHFRSANEDGVKLGRQVAGEVFDTIGSKKGGSRH</sequence>
<dbReference type="InterPro" id="IPR006311">
    <property type="entry name" value="TAT_signal"/>
</dbReference>
<gene>
    <name evidence="2" type="ORF">Rsub_10107</name>
</gene>
<organism evidence="2 3">
    <name type="scientific">Raphidocelis subcapitata</name>
    <dbReference type="NCBI Taxonomy" id="307507"/>
    <lineage>
        <taxon>Eukaryota</taxon>
        <taxon>Viridiplantae</taxon>
        <taxon>Chlorophyta</taxon>
        <taxon>core chlorophytes</taxon>
        <taxon>Chlorophyceae</taxon>
        <taxon>CS clade</taxon>
        <taxon>Sphaeropleales</taxon>
        <taxon>Selenastraceae</taxon>
        <taxon>Raphidocelis</taxon>
    </lineage>
</organism>
<dbReference type="Gene3D" id="1.10.606.20">
    <property type="match status" value="1"/>
</dbReference>
<dbReference type="OrthoDB" id="1876163at2759"/>
<dbReference type="InParanoid" id="A0A2V0PB73"/>
<evidence type="ECO:0000313" key="2">
    <source>
        <dbReference type="EMBL" id="GBF97096.1"/>
    </source>
</evidence>
<evidence type="ECO:0000313" key="3">
    <source>
        <dbReference type="Proteomes" id="UP000247498"/>
    </source>
</evidence>
<dbReference type="InterPro" id="IPR036938">
    <property type="entry name" value="PAP2/HPO_sf"/>
</dbReference>
<reference evidence="2 3" key="1">
    <citation type="journal article" date="2018" name="Sci. Rep.">
        <title>Raphidocelis subcapitata (=Pseudokirchneriella subcapitata) provides an insight into genome evolution and environmental adaptations in the Sphaeropleales.</title>
        <authorList>
            <person name="Suzuki S."/>
            <person name="Yamaguchi H."/>
            <person name="Nakajima N."/>
            <person name="Kawachi M."/>
        </authorList>
    </citation>
    <scope>NUCLEOTIDE SEQUENCE [LARGE SCALE GENOMIC DNA]</scope>
    <source>
        <strain evidence="2 3">NIES-35</strain>
    </source>
</reference>
<dbReference type="InterPro" id="IPR052559">
    <property type="entry name" value="V-haloperoxidase"/>
</dbReference>
<dbReference type="PROSITE" id="PS51318">
    <property type="entry name" value="TAT"/>
    <property type="match status" value="1"/>
</dbReference>
<keyword evidence="3" id="KW-1185">Reference proteome</keyword>
<name>A0A2V0PB73_9CHLO</name>
<dbReference type="AlphaFoldDB" id="A0A2V0PB73"/>
<protein>
    <submittedName>
        <fullName evidence="2">Uncharacterized protein</fullName>
    </submittedName>
</protein>
<dbReference type="Proteomes" id="UP000247498">
    <property type="component" value="Unassembled WGS sequence"/>
</dbReference>
<dbReference type="PANTHER" id="PTHR34599">
    <property type="entry name" value="PEROXIDASE-RELATED"/>
    <property type="match status" value="1"/>
</dbReference>